<evidence type="ECO:0000256" key="9">
    <source>
        <dbReference type="ARBA" id="ARBA00069525"/>
    </source>
</evidence>
<evidence type="ECO:0000256" key="2">
    <source>
        <dbReference type="ARBA" id="ARBA00022705"/>
    </source>
</evidence>
<dbReference type="Pfam" id="PF00004">
    <property type="entry name" value="AAA"/>
    <property type="match status" value="1"/>
</dbReference>
<keyword evidence="7" id="KW-0131">Cell cycle</keyword>
<comment type="subcellular location">
    <subcellularLocation>
        <location evidence="1">Nucleus</location>
    </subcellularLocation>
</comment>
<dbReference type="InterPro" id="IPR003959">
    <property type="entry name" value="ATPase_AAA_core"/>
</dbReference>
<keyword evidence="2" id="KW-0235">DNA replication</keyword>
<dbReference type="Gene3D" id="1.10.8.60">
    <property type="match status" value="1"/>
</dbReference>
<organism evidence="13 14">
    <name type="scientific">Gryllus longicercus</name>
    <dbReference type="NCBI Taxonomy" id="2509291"/>
    <lineage>
        <taxon>Eukaryota</taxon>
        <taxon>Metazoa</taxon>
        <taxon>Ecdysozoa</taxon>
        <taxon>Arthropoda</taxon>
        <taxon>Hexapoda</taxon>
        <taxon>Insecta</taxon>
        <taxon>Pterygota</taxon>
        <taxon>Neoptera</taxon>
        <taxon>Polyneoptera</taxon>
        <taxon>Orthoptera</taxon>
        <taxon>Ensifera</taxon>
        <taxon>Gryllidea</taxon>
        <taxon>Grylloidea</taxon>
        <taxon>Gryllidae</taxon>
        <taxon>Gryllinae</taxon>
        <taxon>Gryllus</taxon>
    </lineage>
</organism>
<dbReference type="CDD" id="cd18140">
    <property type="entry name" value="HLD_clamp_RFC"/>
    <property type="match status" value="1"/>
</dbReference>
<dbReference type="FunFam" id="1.10.8.60:FF:000074">
    <property type="entry name" value="Chromosome transmission fidelity protein 18"/>
    <property type="match status" value="1"/>
</dbReference>
<evidence type="ECO:0000313" key="13">
    <source>
        <dbReference type="EMBL" id="KAK7869023.1"/>
    </source>
</evidence>
<comment type="similarity">
    <text evidence="8">Belongs to the activator 1 small subunits family. CTF18 subfamily.</text>
</comment>
<feature type="compositionally biased region" description="Acidic residues" evidence="11">
    <location>
        <begin position="21"/>
        <end position="31"/>
    </location>
</feature>
<dbReference type="PANTHER" id="PTHR46765">
    <property type="entry name" value="P-LOOP CONTAINING NUCLEOSIDE TRIPHOSPHATE HYDROLASES SUPERFAMILY PROTEIN"/>
    <property type="match status" value="1"/>
</dbReference>
<dbReference type="CDD" id="cd00009">
    <property type="entry name" value="AAA"/>
    <property type="match status" value="1"/>
</dbReference>
<evidence type="ECO:0000256" key="1">
    <source>
        <dbReference type="ARBA" id="ARBA00004123"/>
    </source>
</evidence>
<dbReference type="Proteomes" id="UP001378592">
    <property type="component" value="Unassembled WGS sequence"/>
</dbReference>
<dbReference type="Gene3D" id="3.40.50.300">
    <property type="entry name" value="P-loop containing nucleotide triphosphate hydrolases"/>
    <property type="match status" value="1"/>
</dbReference>
<keyword evidence="3" id="KW-0547">Nucleotide-binding</keyword>
<keyword evidence="14" id="KW-1185">Reference proteome</keyword>
<dbReference type="GO" id="GO:0006260">
    <property type="term" value="P:DNA replication"/>
    <property type="evidence" value="ECO:0007669"/>
    <property type="project" value="UniProtKB-KW"/>
</dbReference>
<dbReference type="SUPFAM" id="SSF52540">
    <property type="entry name" value="P-loop containing nucleoside triphosphate hydrolases"/>
    <property type="match status" value="1"/>
</dbReference>
<reference evidence="13 14" key="1">
    <citation type="submission" date="2024-03" db="EMBL/GenBank/DDBJ databases">
        <title>The genome assembly and annotation of the cricket Gryllus longicercus Weissman &amp; Gray.</title>
        <authorList>
            <person name="Szrajer S."/>
            <person name="Gray D."/>
            <person name="Ylla G."/>
        </authorList>
    </citation>
    <scope>NUCLEOTIDE SEQUENCE [LARGE SCALE GENOMIC DNA]</scope>
    <source>
        <strain evidence="13">DAG 2021-001</strain>
        <tissue evidence="13">Whole body minus gut</tissue>
    </source>
</reference>
<evidence type="ECO:0000256" key="10">
    <source>
        <dbReference type="SAM" id="Coils"/>
    </source>
</evidence>
<dbReference type="GO" id="GO:0005524">
    <property type="term" value="F:ATP binding"/>
    <property type="evidence" value="ECO:0007669"/>
    <property type="project" value="UniProtKB-KW"/>
</dbReference>
<evidence type="ECO:0000256" key="6">
    <source>
        <dbReference type="ARBA" id="ARBA00023242"/>
    </source>
</evidence>
<gene>
    <name evidence="13" type="ORF">R5R35_003413</name>
</gene>
<evidence type="ECO:0000256" key="4">
    <source>
        <dbReference type="ARBA" id="ARBA00022840"/>
    </source>
</evidence>
<proteinExistence type="inferred from homology"/>
<evidence type="ECO:0000313" key="14">
    <source>
        <dbReference type="Proteomes" id="UP001378592"/>
    </source>
</evidence>
<evidence type="ECO:0000256" key="8">
    <source>
        <dbReference type="ARBA" id="ARBA00043975"/>
    </source>
</evidence>
<feature type="region of interest" description="Disordered" evidence="11">
    <location>
        <begin position="856"/>
        <end position="893"/>
    </location>
</feature>
<feature type="compositionally biased region" description="Polar residues" evidence="11">
    <location>
        <begin position="44"/>
        <end position="82"/>
    </location>
</feature>
<dbReference type="InterPro" id="IPR003593">
    <property type="entry name" value="AAA+_ATPase"/>
</dbReference>
<keyword evidence="10" id="KW-0175">Coiled coil</keyword>
<feature type="compositionally biased region" description="Basic and acidic residues" evidence="11">
    <location>
        <begin position="321"/>
        <end position="334"/>
    </location>
</feature>
<comment type="caution">
    <text evidence="13">The sequence shown here is derived from an EMBL/GenBank/DDBJ whole genome shotgun (WGS) entry which is preliminary data.</text>
</comment>
<dbReference type="PANTHER" id="PTHR46765:SF1">
    <property type="entry name" value="P-LOOP CONTAINING NUCLEOSIDE TRIPHOSPHATE HYDROLASES SUPERFAMILY PROTEIN"/>
    <property type="match status" value="1"/>
</dbReference>
<name>A0AAN9Z5M6_9ORTH</name>
<dbReference type="GO" id="GO:0016887">
    <property type="term" value="F:ATP hydrolysis activity"/>
    <property type="evidence" value="ECO:0007669"/>
    <property type="project" value="InterPro"/>
</dbReference>
<sequence length="967" mass="109151">MSDFPDPDEEFELNYGDDLDLLNEAPEDEPDFCYKPPPKIASRRSLQFDNPKDSVSCSSPASQNIQSQKSSHVNNSLLSNRTPAEPVAGPSWLNDDTLADIEEEELKKRKVEELFGDIDDIDLNEYSVAVKKKKTEDEVDKELMDKIVSGRQEAKLKAQSLRVLRDVDCSSDTSSKQENISKRIPKWPFVAITASNGERWYLRKHSDETLHFQISQIGKHVQTLGLLSASYSRLKEQAEEILKQKIEREHEAAFEKRLQALEESSTDSGCELMSEDEDAALWVEKYKPRHYLDLLSDESMNRTLLQWLKLWDKVVFGREKKVKPKPKEEADQSKKFHKGPKGSFKKPFKKFEPKNVLDEELDEHDCPKHKVALLCGPPGLGKTTLAHLVAKHAGYNVVEMNASDDRSPDAFRLQLESATQMQAVMGKQPRPNCLIIDEIDGAPAASIDVLLKFLSGKDISKKKGKKKEVKISRRPIICICNDIYVPALRSLRQVAFTLQFPPTTASRLAQRLLEVARKQGLKTDMGTLVALAEKTQNDIRSCMSVLQFFKGRGTELRLTDVQRSNVGQKDMQKGLFSVWQEIFQIHRPRRGLISVQSRQNDKLIPLPDLDSAEALQTNEVSRASRMQCVLQTVQSFGDYDRVAQGVFENYLNMNLKDTRLEGVTEGLEWFSYFDVMSTRIHTAQNYILMPYLPYAFVIWHFLFSSFAWPKITYPKAGYEATQRRLQTQQLLQTALRGMAASVRAYTHAQPFLQDTAPLLLDLTVPSLRPVSAQLFSARERGEMAHAVDVMLDYNLTYVQLRNADGAYEFLLDPNLEELALFPGSRPRRALAYGCKQLLAHELEMERVRRAEARLGPANAPAPVPAPAPGDAAPADASQPPLACPDPAAAPARPLPNHLQTLKARPVRPDSARVARDFFGRPLQQTQAAAAAVAAVKIDEIVKSPIWFHFKEGYSNAVRRPVKMHELQ</sequence>
<dbReference type="AlphaFoldDB" id="A0AAN9Z5M6"/>
<keyword evidence="6" id="KW-0539">Nucleus</keyword>
<dbReference type="FunFam" id="3.40.50.300:FF:001083">
    <property type="entry name" value="Chromosome transmission fidelity factor 18"/>
    <property type="match status" value="1"/>
</dbReference>
<accession>A0AAN9Z5M6</accession>
<feature type="coiled-coil region" evidence="10">
    <location>
        <begin position="231"/>
        <end position="263"/>
    </location>
</feature>
<dbReference type="InterPro" id="IPR053016">
    <property type="entry name" value="CTF18-RFC_complex"/>
</dbReference>
<dbReference type="EMBL" id="JAZDUA010000082">
    <property type="protein sequence ID" value="KAK7869023.1"/>
    <property type="molecule type" value="Genomic_DNA"/>
</dbReference>
<feature type="compositionally biased region" description="Low complexity" evidence="11">
    <location>
        <begin position="868"/>
        <end position="893"/>
    </location>
</feature>
<dbReference type="SMART" id="SM00382">
    <property type="entry name" value="AAA"/>
    <property type="match status" value="1"/>
</dbReference>
<evidence type="ECO:0000256" key="5">
    <source>
        <dbReference type="ARBA" id="ARBA00023125"/>
    </source>
</evidence>
<evidence type="ECO:0000256" key="3">
    <source>
        <dbReference type="ARBA" id="ARBA00022741"/>
    </source>
</evidence>
<feature type="region of interest" description="Disordered" evidence="11">
    <location>
        <begin position="21"/>
        <end position="94"/>
    </location>
</feature>
<keyword evidence="4" id="KW-0067">ATP-binding</keyword>
<keyword evidence="5" id="KW-0238">DNA-binding</keyword>
<dbReference type="GO" id="GO:0005737">
    <property type="term" value="C:cytoplasm"/>
    <property type="evidence" value="ECO:0007669"/>
    <property type="project" value="UniProtKB-ARBA"/>
</dbReference>
<evidence type="ECO:0000259" key="12">
    <source>
        <dbReference type="SMART" id="SM00382"/>
    </source>
</evidence>
<dbReference type="GO" id="GO:0005634">
    <property type="term" value="C:nucleus"/>
    <property type="evidence" value="ECO:0007669"/>
    <property type="project" value="UniProtKB-SubCell"/>
</dbReference>
<dbReference type="InterPro" id="IPR047854">
    <property type="entry name" value="RFC_lid"/>
</dbReference>
<dbReference type="InterPro" id="IPR027417">
    <property type="entry name" value="P-loop_NTPase"/>
</dbReference>
<dbReference type="GO" id="GO:0003677">
    <property type="term" value="F:DNA binding"/>
    <property type="evidence" value="ECO:0007669"/>
    <property type="project" value="UniProtKB-KW"/>
</dbReference>
<evidence type="ECO:0000256" key="7">
    <source>
        <dbReference type="ARBA" id="ARBA00023306"/>
    </source>
</evidence>
<feature type="domain" description="AAA+ ATPase" evidence="12">
    <location>
        <begin position="368"/>
        <end position="500"/>
    </location>
</feature>
<evidence type="ECO:0000256" key="11">
    <source>
        <dbReference type="SAM" id="MobiDB-lite"/>
    </source>
</evidence>
<feature type="region of interest" description="Disordered" evidence="11">
    <location>
        <begin position="321"/>
        <end position="343"/>
    </location>
</feature>
<protein>
    <recommendedName>
        <fullName evidence="9">Chromosome transmission fidelity protein 18 homolog</fullName>
    </recommendedName>
</protein>